<evidence type="ECO:0000256" key="3">
    <source>
        <dbReference type="ARBA" id="ARBA00022723"/>
    </source>
</evidence>
<evidence type="ECO:0000256" key="2">
    <source>
        <dbReference type="ARBA" id="ARBA00008541"/>
    </source>
</evidence>
<feature type="binding site" evidence="8">
    <location>
        <position position="10"/>
    </location>
    <ligand>
        <name>Mg(2+)</name>
        <dbReference type="ChEBI" id="CHEBI:18420"/>
    </ligand>
</feature>
<feature type="binding site" evidence="7">
    <location>
        <position position="99"/>
    </location>
    <ligand>
        <name>substrate</name>
    </ligand>
</feature>
<reference evidence="11" key="1">
    <citation type="submission" date="2012-12" db="EMBL/GenBank/DDBJ databases">
        <authorList>
            <person name="Hellsten U."/>
            <person name="Grimwood J."/>
            <person name="Chapman J.A."/>
            <person name="Shapiro H."/>
            <person name="Aerts A."/>
            <person name="Otillar R.P."/>
            <person name="Terry A.Y."/>
            <person name="Boore J.L."/>
            <person name="Simakov O."/>
            <person name="Marletaz F."/>
            <person name="Cho S.-J."/>
            <person name="Edsinger-Gonzales E."/>
            <person name="Havlak P."/>
            <person name="Kuo D.-H."/>
            <person name="Larsson T."/>
            <person name="Lv J."/>
            <person name="Arendt D."/>
            <person name="Savage R."/>
            <person name="Osoegawa K."/>
            <person name="de Jong P."/>
            <person name="Lindberg D.R."/>
            <person name="Seaver E.C."/>
            <person name="Weisblat D.A."/>
            <person name="Putnam N.H."/>
            <person name="Grigoriev I.V."/>
            <person name="Rokhsar D.S."/>
        </authorList>
    </citation>
    <scope>NUCLEOTIDE SEQUENCE</scope>
    <source>
        <strain evidence="11">I ESC-2004</strain>
    </source>
</reference>
<dbReference type="EnsemblMetazoa" id="CapteT124772">
    <property type="protein sequence ID" value="CapteP124772"/>
    <property type="gene ID" value="CapteG124772"/>
</dbReference>
<dbReference type="PIRSF" id="PIRSF031051">
    <property type="entry name" value="PyrdxlP_Pase_PHOSPHO2"/>
    <property type="match status" value="1"/>
</dbReference>
<keyword evidence="5 8" id="KW-0460">Magnesium</keyword>
<dbReference type="Proteomes" id="UP000014760">
    <property type="component" value="Unassembled WGS sequence"/>
</dbReference>
<dbReference type="NCBIfam" id="TIGR01488">
    <property type="entry name" value="HAD-SF-IB"/>
    <property type="match status" value="1"/>
</dbReference>
<comment type="similarity">
    <text evidence="2">Belongs to the HAD-like hydrolase superfamily. PHOSPHO family.</text>
</comment>
<dbReference type="InterPro" id="IPR023214">
    <property type="entry name" value="HAD_sf"/>
</dbReference>
<evidence type="ECO:0000256" key="6">
    <source>
        <dbReference type="PIRSR" id="PIRSR031051-1"/>
    </source>
</evidence>
<dbReference type="PANTHER" id="PTHR20889">
    <property type="entry name" value="PHOSPHATASE, ORPHAN 1, 2"/>
    <property type="match status" value="1"/>
</dbReference>
<evidence type="ECO:0000256" key="7">
    <source>
        <dbReference type="PIRSR" id="PIRSR031051-2"/>
    </source>
</evidence>
<dbReference type="Gene3D" id="3.40.50.1000">
    <property type="entry name" value="HAD superfamily/HAD-like"/>
    <property type="match status" value="1"/>
</dbReference>
<feature type="binding site" evidence="8">
    <location>
        <position position="180"/>
    </location>
    <ligand>
        <name>Mg(2+)</name>
        <dbReference type="ChEBI" id="CHEBI:18420"/>
    </ligand>
</feature>
<keyword evidence="4" id="KW-0378">Hydrolase</keyword>
<dbReference type="STRING" id="283909.R7TE66"/>
<dbReference type="OrthoDB" id="10267182at2759"/>
<evidence type="ECO:0000256" key="8">
    <source>
        <dbReference type="PIRSR" id="PIRSR031051-3"/>
    </source>
</evidence>
<evidence type="ECO:0000256" key="1">
    <source>
        <dbReference type="ARBA" id="ARBA00001946"/>
    </source>
</evidence>
<dbReference type="InterPro" id="IPR016965">
    <property type="entry name" value="Pase_PHOSPHO-typ"/>
</dbReference>
<sequence>MSNKHLIAFDFDHTLIDDNSDLYVRKLAPNGEIPQRIQDLYDANGWTEYMAAIFEYLHDNGTTPAQILECLTEIGFTPGMTELLAYLTSNSYDVIIISDANSVLIEHIIKHAGLQDAVSAIFTNPAHFNASGRLELAYYHTQDWCELSTRNLCKGHVLLEYIKQQKDKGVDYSSVAYIGDGSHDLCPSLKLTSNDLVFPRVGYSLAKKVDNYKDKLLAKVVPWSSGLDILKELQKAHV</sequence>
<dbReference type="InterPro" id="IPR006384">
    <property type="entry name" value="HAD_hydro_PyrdxlP_Pase-like"/>
</dbReference>
<comment type="cofactor">
    <cofactor evidence="1 8">
        <name>Mg(2+)</name>
        <dbReference type="ChEBI" id="CHEBI:18420"/>
    </cofactor>
</comment>
<keyword evidence="11" id="KW-1185">Reference proteome</keyword>
<dbReference type="NCBIfam" id="TIGR01489">
    <property type="entry name" value="DKMTPPase-SF"/>
    <property type="match status" value="1"/>
</dbReference>
<organism evidence="9">
    <name type="scientific">Capitella teleta</name>
    <name type="common">Polychaete worm</name>
    <dbReference type="NCBI Taxonomy" id="283909"/>
    <lineage>
        <taxon>Eukaryota</taxon>
        <taxon>Metazoa</taxon>
        <taxon>Spiralia</taxon>
        <taxon>Lophotrochozoa</taxon>
        <taxon>Annelida</taxon>
        <taxon>Polychaeta</taxon>
        <taxon>Sedentaria</taxon>
        <taxon>Scolecida</taxon>
        <taxon>Capitellidae</taxon>
        <taxon>Capitella</taxon>
    </lineage>
</organism>
<evidence type="ECO:0000313" key="10">
    <source>
        <dbReference type="EnsemblMetazoa" id="CapteP124772"/>
    </source>
</evidence>
<name>R7TE66_CAPTE</name>
<protein>
    <submittedName>
        <fullName evidence="9 10">Uncharacterized protein</fullName>
    </submittedName>
</protein>
<accession>R7TE66</accession>
<dbReference type="OMA" id="ENMGLTH"/>
<keyword evidence="3 8" id="KW-0479">Metal-binding</keyword>
<dbReference type="AlphaFoldDB" id="R7TE66"/>
<gene>
    <name evidence="9" type="ORF">CAPTEDRAFT_124772</name>
</gene>
<reference evidence="9 11" key="2">
    <citation type="journal article" date="2013" name="Nature">
        <title>Insights into bilaterian evolution from three spiralian genomes.</title>
        <authorList>
            <person name="Simakov O."/>
            <person name="Marletaz F."/>
            <person name="Cho S.J."/>
            <person name="Edsinger-Gonzales E."/>
            <person name="Havlak P."/>
            <person name="Hellsten U."/>
            <person name="Kuo D.H."/>
            <person name="Larsson T."/>
            <person name="Lv J."/>
            <person name="Arendt D."/>
            <person name="Savage R."/>
            <person name="Osoegawa K."/>
            <person name="de Jong P."/>
            <person name="Grimwood J."/>
            <person name="Chapman J.A."/>
            <person name="Shapiro H."/>
            <person name="Aerts A."/>
            <person name="Otillar R.P."/>
            <person name="Terry A.Y."/>
            <person name="Boore J.L."/>
            <person name="Grigoriev I.V."/>
            <person name="Lindberg D.R."/>
            <person name="Seaver E.C."/>
            <person name="Weisblat D.A."/>
            <person name="Putnam N.H."/>
            <person name="Rokhsar D.S."/>
        </authorList>
    </citation>
    <scope>NUCLEOTIDE SEQUENCE</scope>
    <source>
        <strain evidence="9 11">I ESC-2004</strain>
    </source>
</reference>
<dbReference type="SUPFAM" id="SSF56784">
    <property type="entry name" value="HAD-like"/>
    <property type="match status" value="1"/>
</dbReference>
<reference evidence="10" key="3">
    <citation type="submission" date="2015-06" db="UniProtKB">
        <authorList>
            <consortium name="EnsemblMetazoa"/>
        </authorList>
    </citation>
    <scope>IDENTIFICATION</scope>
</reference>
<evidence type="ECO:0000313" key="9">
    <source>
        <dbReference type="EMBL" id="ELT92024.1"/>
    </source>
</evidence>
<proteinExistence type="inferred from homology"/>
<evidence type="ECO:0000256" key="5">
    <source>
        <dbReference type="ARBA" id="ARBA00022842"/>
    </source>
</evidence>
<dbReference type="EMBL" id="KB310285">
    <property type="protein sequence ID" value="ELT92024.1"/>
    <property type="molecule type" value="Genomic_DNA"/>
</dbReference>
<dbReference type="PANTHER" id="PTHR20889:SF12">
    <property type="entry name" value="LP01149P"/>
    <property type="match status" value="1"/>
</dbReference>
<dbReference type="EMBL" id="AMQN01013529">
    <property type="status" value="NOT_ANNOTATED_CDS"/>
    <property type="molecule type" value="Genomic_DNA"/>
</dbReference>
<dbReference type="GO" id="GO:0016791">
    <property type="term" value="F:phosphatase activity"/>
    <property type="evidence" value="ECO:0007669"/>
    <property type="project" value="InterPro"/>
</dbReference>
<dbReference type="GO" id="GO:0046872">
    <property type="term" value="F:metal ion binding"/>
    <property type="evidence" value="ECO:0007669"/>
    <property type="project" value="UniProtKB-KW"/>
</dbReference>
<evidence type="ECO:0000313" key="11">
    <source>
        <dbReference type="Proteomes" id="UP000014760"/>
    </source>
</evidence>
<feature type="active site" description="Nucleophile" evidence="6">
    <location>
        <position position="10"/>
    </location>
</feature>
<feature type="binding site" evidence="7">
    <location>
        <position position="21"/>
    </location>
    <ligand>
        <name>substrate</name>
    </ligand>
</feature>
<feature type="active site" description="Proton donor" evidence="6">
    <location>
        <position position="12"/>
    </location>
</feature>
<dbReference type="InterPro" id="IPR036412">
    <property type="entry name" value="HAD-like_sf"/>
</dbReference>
<evidence type="ECO:0000256" key="4">
    <source>
        <dbReference type="ARBA" id="ARBA00022801"/>
    </source>
</evidence>
<dbReference type="HOGENOM" id="CLU_068983_0_1_1"/>
<dbReference type="FunCoup" id="R7TE66">
    <property type="interactions" value="233"/>
</dbReference>
<feature type="binding site" evidence="8">
    <location>
        <position position="12"/>
    </location>
    <ligand>
        <name>Mg(2+)</name>
        <dbReference type="ChEBI" id="CHEBI:18420"/>
    </ligand>
</feature>
<dbReference type="Pfam" id="PF06888">
    <property type="entry name" value="Put_Phosphatase"/>
    <property type="match status" value="1"/>
</dbReference>